<dbReference type="Proteomes" id="UP000324800">
    <property type="component" value="Unassembled WGS sequence"/>
</dbReference>
<proteinExistence type="predicted"/>
<protein>
    <submittedName>
        <fullName evidence="2">Uncharacterized protein</fullName>
    </submittedName>
</protein>
<dbReference type="EMBL" id="SNRW01023821">
    <property type="protein sequence ID" value="KAA6362713.1"/>
    <property type="molecule type" value="Genomic_DNA"/>
</dbReference>
<evidence type="ECO:0000313" key="2">
    <source>
        <dbReference type="EMBL" id="KAA6362713.1"/>
    </source>
</evidence>
<comment type="caution">
    <text evidence="2">The sequence shown here is derived from an EMBL/GenBank/DDBJ whole genome shotgun (WGS) entry which is preliminary data.</text>
</comment>
<reference evidence="2 3" key="1">
    <citation type="submission" date="2019-03" db="EMBL/GenBank/DDBJ databases">
        <title>Single cell metagenomics reveals metabolic interactions within the superorganism composed of flagellate Streblomastix strix and complex community of Bacteroidetes bacteria on its surface.</title>
        <authorList>
            <person name="Treitli S.C."/>
            <person name="Kolisko M."/>
            <person name="Husnik F."/>
            <person name="Keeling P."/>
            <person name="Hampl V."/>
        </authorList>
    </citation>
    <scope>NUCLEOTIDE SEQUENCE [LARGE SCALE GENOMIC DNA]</scope>
    <source>
        <strain evidence="2">ST1C</strain>
    </source>
</reference>
<dbReference type="AlphaFoldDB" id="A0A5J4TXS6"/>
<feature type="region of interest" description="Disordered" evidence="1">
    <location>
        <begin position="51"/>
        <end position="90"/>
    </location>
</feature>
<gene>
    <name evidence="2" type="ORF">EZS28_041760</name>
</gene>
<evidence type="ECO:0000256" key="1">
    <source>
        <dbReference type="SAM" id="MobiDB-lite"/>
    </source>
</evidence>
<feature type="compositionally biased region" description="Polar residues" evidence="1">
    <location>
        <begin position="55"/>
        <end position="84"/>
    </location>
</feature>
<organism evidence="2 3">
    <name type="scientific">Streblomastix strix</name>
    <dbReference type="NCBI Taxonomy" id="222440"/>
    <lineage>
        <taxon>Eukaryota</taxon>
        <taxon>Metamonada</taxon>
        <taxon>Preaxostyla</taxon>
        <taxon>Oxymonadida</taxon>
        <taxon>Streblomastigidae</taxon>
        <taxon>Streblomastix</taxon>
    </lineage>
</organism>
<name>A0A5J4TXS6_9EUKA</name>
<evidence type="ECO:0000313" key="3">
    <source>
        <dbReference type="Proteomes" id="UP000324800"/>
    </source>
</evidence>
<sequence>MPPQLQAVVNEPASQNKGGLVQEMIQSSELQNMLQTKAQQMIRNGIKMQYPRIPQNPTAQTEQTSSPIENPSQEIEDNIGNSDVESILLK</sequence>
<accession>A0A5J4TXS6</accession>